<evidence type="ECO:0000256" key="1">
    <source>
        <dbReference type="ARBA" id="ARBA00023015"/>
    </source>
</evidence>
<gene>
    <name evidence="6" type="ORF">BKK80_19945</name>
</gene>
<dbReference type="SUPFAM" id="SSF46785">
    <property type="entry name" value="Winged helix' DNA-binding domain"/>
    <property type="match status" value="1"/>
</dbReference>
<dbReference type="Pfam" id="PF01614">
    <property type="entry name" value="IclR_C"/>
    <property type="match status" value="1"/>
</dbReference>
<sequence>MDAPGHGQEDNAAAQAETVPALRRAVRILDFVSAAGAPPTAADLARALGLPKSSAHGLLATMLELGLLARAGDGTFRLGAHPMHWANGFLAQFDLVGEFQRYFAEQAELSRHTITLSVLEGRDVIYLACRNSADPLGFTFRIGMRLPAPFTATGKILLSALPDAALRQRFGQHWPAALTPHSVAGLPAFLAEMRDTRARGFSIDEGQVREGMHCIGAAIRDFSGEPVAGIAVSLLEHEATPAAVQATGTQLAAVAAALSRRLGMPG</sequence>
<dbReference type="InterPro" id="IPR050707">
    <property type="entry name" value="HTH_MetabolicPath_Reg"/>
</dbReference>
<dbReference type="Pfam" id="PF09339">
    <property type="entry name" value="HTH_IclR"/>
    <property type="match status" value="1"/>
</dbReference>
<accession>A0ABN4TZL9</accession>
<keyword evidence="7" id="KW-1185">Reference proteome</keyword>
<evidence type="ECO:0000259" key="4">
    <source>
        <dbReference type="PROSITE" id="PS51077"/>
    </source>
</evidence>
<dbReference type="InterPro" id="IPR014757">
    <property type="entry name" value="Tscrpt_reg_IclR_C"/>
</dbReference>
<reference evidence="6 7" key="1">
    <citation type="submission" date="2016-10" db="EMBL/GenBank/DDBJ databases">
        <title>Complete genome sequences of three Cupriavidus strains isolated from various Malaysian environments.</title>
        <authorList>
            <person name="Abdullah A.A.-A."/>
            <person name="Shafie N.A.H."/>
            <person name="Lau N.S."/>
        </authorList>
    </citation>
    <scope>NUCLEOTIDE SEQUENCE [LARGE SCALE GENOMIC DNA]</scope>
    <source>
        <strain evidence="6 7">USMAA1020</strain>
    </source>
</reference>
<evidence type="ECO:0000313" key="7">
    <source>
        <dbReference type="Proteomes" id="UP000177515"/>
    </source>
</evidence>
<organism evidence="6 7">
    <name type="scientific">Cupriavidus malaysiensis</name>
    <dbReference type="NCBI Taxonomy" id="367825"/>
    <lineage>
        <taxon>Bacteria</taxon>
        <taxon>Pseudomonadati</taxon>
        <taxon>Pseudomonadota</taxon>
        <taxon>Betaproteobacteria</taxon>
        <taxon>Burkholderiales</taxon>
        <taxon>Burkholderiaceae</taxon>
        <taxon>Cupriavidus</taxon>
    </lineage>
</organism>
<evidence type="ECO:0000256" key="3">
    <source>
        <dbReference type="ARBA" id="ARBA00023163"/>
    </source>
</evidence>
<dbReference type="PROSITE" id="PS51077">
    <property type="entry name" value="HTH_ICLR"/>
    <property type="match status" value="1"/>
</dbReference>
<feature type="domain" description="IclR-ED" evidence="5">
    <location>
        <begin position="81"/>
        <end position="264"/>
    </location>
</feature>
<dbReference type="PANTHER" id="PTHR30136:SF24">
    <property type="entry name" value="HTH-TYPE TRANSCRIPTIONAL REPRESSOR ALLR"/>
    <property type="match status" value="1"/>
</dbReference>
<dbReference type="InterPro" id="IPR029016">
    <property type="entry name" value="GAF-like_dom_sf"/>
</dbReference>
<evidence type="ECO:0000259" key="5">
    <source>
        <dbReference type="PROSITE" id="PS51078"/>
    </source>
</evidence>
<dbReference type="SUPFAM" id="SSF55781">
    <property type="entry name" value="GAF domain-like"/>
    <property type="match status" value="1"/>
</dbReference>
<dbReference type="EMBL" id="CP017755">
    <property type="protein sequence ID" value="AOZ10641.1"/>
    <property type="molecule type" value="Genomic_DNA"/>
</dbReference>
<feature type="domain" description="HTH iclR-type" evidence="4">
    <location>
        <begin position="19"/>
        <end position="80"/>
    </location>
</feature>
<dbReference type="Gene3D" id="1.10.10.10">
    <property type="entry name" value="Winged helix-like DNA-binding domain superfamily/Winged helix DNA-binding domain"/>
    <property type="match status" value="1"/>
</dbReference>
<dbReference type="PROSITE" id="PS51078">
    <property type="entry name" value="ICLR_ED"/>
    <property type="match status" value="1"/>
</dbReference>
<dbReference type="Proteomes" id="UP000177515">
    <property type="component" value="Chromosome 2"/>
</dbReference>
<proteinExistence type="predicted"/>
<dbReference type="InterPro" id="IPR005471">
    <property type="entry name" value="Tscrpt_reg_IclR_N"/>
</dbReference>
<keyword evidence="3" id="KW-0804">Transcription</keyword>
<name>A0ABN4TZL9_9BURK</name>
<evidence type="ECO:0000256" key="2">
    <source>
        <dbReference type="ARBA" id="ARBA00023125"/>
    </source>
</evidence>
<dbReference type="PANTHER" id="PTHR30136">
    <property type="entry name" value="HELIX-TURN-HELIX TRANSCRIPTIONAL REGULATOR, ICLR FAMILY"/>
    <property type="match status" value="1"/>
</dbReference>
<evidence type="ECO:0000313" key="6">
    <source>
        <dbReference type="EMBL" id="AOZ10641.1"/>
    </source>
</evidence>
<dbReference type="InterPro" id="IPR036388">
    <property type="entry name" value="WH-like_DNA-bd_sf"/>
</dbReference>
<keyword evidence="2" id="KW-0238">DNA-binding</keyword>
<dbReference type="InterPro" id="IPR036390">
    <property type="entry name" value="WH_DNA-bd_sf"/>
</dbReference>
<dbReference type="SMART" id="SM00346">
    <property type="entry name" value="HTH_ICLR"/>
    <property type="match status" value="1"/>
</dbReference>
<keyword evidence="1" id="KW-0805">Transcription regulation</keyword>
<protein>
    <submittedName>
        <fullName evidence="6">IclR family transcriptional regulator</fullName>
    </submittedName>
</protein>
<dbReference type="Gene3D" id="3.30.450.40">
    <property type="match status" value="1"/>
</dbReference>